<dbReference type="OrthoDB" id="40334at2759"/>
<dbReference type="AlphaFoldDB" id="A0A556V7X6"/>
<proteinExistence type="predicted"/>
<dbReference type="EMBL" id="VCAZ01000147">
    <property type="protein sequence ID" value="TSY41764.1"/>
    <property type="molecule type" value="Genomic_DNA"/>
</dbReference>
<sequence>MATSSPVTQQIRSYIPPTFPPPSAVSISEVEDCLIYDRHGASIPFNSLYQNHKAIVIFVRDANVRLVVIGQSGHSHIKAFCSLTGYGHEMYVDPERQIYRKLGMTREEVYEETASPSLHVKSSVLVGSMKSMWRAMTSPAFDFKGDPLQQGGALIIGPGPNVHIAHFDMNRFNHMPINSLLHLAGMLEVDFNRQTNIIDV</sequence>
<dbReference type="PANTHER" id="PTHR28630:SF3">
    <property type="entry name" value="PEROXIREDOXIN-LIKE 2C"/>
    <property type="match status" value="1"/>
</dbReference>
<keyword evidence="2" id="KW-1185">Reference proteome</keyword>
<organism evidence="1 2">
    <name type="scientific">Bagarius yarrelli</name>
    <name type="common">Goonch</name>
    <name type="synonym">Bagrus yarrelli</name>
    <dbReference type="NCBI Taxonomy" id="175774"/>
    <lineage>
        <taxon>Eukaryota</taxon>
        <taxon>Metazoa</taxon>
        <taxon>Chordata</taxon>
        <taxon>Craniata</taxon>
        <taxon>Vertebrata</taxon>
        <taxon>Euteleostomi</taxon>
        <taxon>Actinopterygii</taxon>
        <taxon>Neopterygii</taxon>
        <taxon>Teleostei</taxon>
        <taxon>Ostariophysi</taxon>
        <taxon>Siluriformes</taxon>
        <taxon>Sisoridae</taxon>
        <taxon>Sisorinae</taxon>
        <taxon>Bagarius</taxon>
    </lineage>
</organism>
<comment type="caution">
    <text evidence="1">The sequence shown here is derived from an EMBL/GenBank/DDBJ whole genome shotgun (WGS) entry which is preliminary data.</text>
</comment>
<gene>
    <name evidence="1" type="ORF">Baya_14077</name>
</gene>
<evidence type="ECO:0000313" key="1">
    <source>
        <dbReference type="EMBL" id="TSY41764.1"/>
    </source>
</evidence>
<dbReference type="InterPro" id="IPR032801">
    <property type="entry name" value="PXL2A/B/C"/>
</dbReference>
<dbReference type="CDD" id="cd02970">
    <property type="entry name" value="PRX_like2"/>
    <property type="match status" value="1"/>
</dbReference>
<reference evidence="1 2" key="1">
    <citation type="journal article" date="2019" name="Genome Biol. Evol.">
        <title>Whole-Genome Sequencing of the Giant Devil Catfish, Bagarius yarrelli.</title>
        <authorList>
            <person name="Jiang W."/>
            <person name="Lv Y."/>
            <person name="Cheng L."/>
            <person name="Yang K."/>
            <person name="Chao B."/>
            <person name="Wang X."/>
            <person name="Li Y."/>
            <person name="Pan X."/>
            <person name="You X."/>
            <person name="Zhang Y."/>
            <person name="Yang J."/>
            <person name="Li J."/>
            <person name="Zhang X."/>
            <person name="Liu S."/>
            <person name="Sun C."/>
            <person name="Yang J."/>
            <person name="Shi Q."/>
        </authorList>
    </citation>
    <scope>NUCLEOTIDE SEQUENCE [LARGE SCALE GENOMIC DNA]</scope>
    <source>
        <strain evidence="1">JWS20170419001</strain>
        <tissue evidence="1">Muscle</tissue>
    </source>
</reference>
<dbReference type="Proteomes" id="UP000319801">
    <property type="component" value="Unassembled WGS sequence"/>
</dbReference>
<protein>
    <submittedName>
        <fullName evidence="1">Thioredoxin-like protein AAED1</fullName>
    </submittedName>
</protein>
<accession>A0A556V7X6</accession>
<dbReference type="Pfam" id="PF13911">
    <property type="entry name" value="AhpC-TSA_2"/>
    <property type="match status" value="1"/>
</dbReference>
<evidence type="ECO:0000313" key="2">
    <source>
        <dbReference type="Proteomes" id="UP000319801"/>
    </source>
</evidence>
<name>A0A556V7X6_BAGYA</name>
<dbReference type="PANTHER" id="PTHR28630">
    <property type="match status" value="1"/>
</dbReference>